<protein>
    <submittedName>
        <fullName evidence="1">Uncharacterized protein</fullName>
    </submittedName>
</protein>
<comment type="caution">
    <text evidence="1">The sequence shown here is derived from an EMBL/GenBank/DDBJ whole genome shotgun (WGS) entry which is preliminary data.</text>
</comment>
<name>A0A927R714_9ACTN</name>
<keyword evidence="2" id="KW-1185">Reference proteome</keyword>
<evidence type="ECO:0000313" key="1">
    <source>
        <dbReference type="EMBL" id="MBE1603739.1"/>
    </source>
</evidence>
<gene>
    <name evidence="1" type="ORF">HEB94_000587</name>
</gene>
<organism evidence="1 2">
    <name type="scientific">Actinopolymorpha pittospori</name>
    <dbReference type="NCBI Taxonomy" id="648752"/>
    <lineage>
        <taxon>Bacteria</taxon>
        <taxon>Bacillati</taxon>
        <taxon>Actinomycetota</taxon>
        <taxon>Actinomycetes</taxon>
        <taxon>Propionibacteriales</taxon>
        <taxon>Actinopolymorphaceae</taxon>
        <taxon>Actinopolymorpha</taxon>
    </lineage>
</organism>
<sequence length="40" mass="4352">MGVERELNDEDLLNVVLDLAAADPSLTEEAELVVLAATRR</sequence>
<dbReference type="RefSeq" id="WP_273374789.1">
    <property type="nucleotide sequence ID" value="NZ_BAABJL010000266.1"/>
</dbReference>
<evidence type="ECO:0000313" key="2">
    <source>
        <dbReference type="Proteomes" id="UP000638648"/>
    </source>
</evidence>
<dbReference type="EMBL" id="JADBEM010000001">
    <property type="protein sequence ID" value="MBE1603739.1"/>
    <property type="molecule type" value="Genomic_DNA"/>
</dbReference>
<dbReference type="Proteomes" id="UP000638648">
    <property type="component" value="Unassembled WGS sequence"/>
</dbReference>
<accession>A0A927R714</accession>
<reference evidence="1" key="1">
    <citation type="submission" date="2020-10" db="EMBL/GenBank/DDBJ databases">
        <title>Sequencing the genomes of 1000 actinobacteria strains.</title>
        <authorList>
            <person name="Klenk H.-P."/>
        </authorList>
    </citation>
    <scope>NUCLEOTIDE SEQUENCE</scope>
    <source>
        <strain evidence="1">DSM 45354</strain>
    </source>
</reference>
<proteinExistence type="predicted"/>
<dbReference type="AlphaFoldDB" id="A0A927R714"/>